<dbReference type="GO" id="GO:0009003">
    <property type="term" value="F:signal peptidase activity"/>
    <property type="evidence" value="ECO:0007669"/>
    <property type="project" value="UniProtKB-EC"/>
</dbReference>
<gene>
    <name evidence="11" type="ORF">SAMN04488559_1294</name>
</gene>
<dbReference type="NCBIfam" id="TIGR02227">
    <property type="entry name" value="sigpep_I_bact"/>
    <property type="match status" value="1"/>
</dbReference>
<organism evidence="11 12">
    <name type="scientific">Isobaculum melis</name>
    <dbReference type="NCBI Taxonomy" id="142588"/>
    <lineage>
        <taxon>Bacteria</taxon>
        <taxon>Bacillati</taxon>
        <taxon>Bacillota</taxon>
        <taxon>Bacilli</taxon>
        <taxon>Lactobacillales</taxon>
        <taxon>Carnobacteriaceae</taxon>
        <taxon>Isobaculum</taxon>
    </lineage>
</organism>
<sequence length="176" mass="20092">MKYALISLATIMLIGFLLTKFFFSPAVVEGESMMPTLTSSDYVLLNKFDLNVTRFEVVAFKSPDAPQKDYIKRVIGMPGDTIEVKDDVLFINGKAQDESYLDQEREELQDGEKLMKDFTLKELTGASTVPPNKLFVMGDNRLYSRDSRDFGFIDQKDIKGRANLIIWPFSRVNQLK</sequence>
<dbReference type="InterPro" id="IPR019533">
    <property type="entry name" value="Peptidase_S26"/>
</dbReference>
<protein>
    <recommendedName>
        <fullName evidence="4 8">Signal peptidase I</fullName>
        <ecNumber evidence="4 8">3.4.21.89</ecNumber>
    </recommendedName>
</protein>
<name>A0A1H9UFD5_9LACT</name>
<dbReference type="GO" id="GO:0004252">
    <property type="term" value="F:serine-type endopeptidase activity"/>
    <property type="evidence" value="ECO:0007669"/>
    <property type="project" value="InterPro"/>
</dbReference>
<keyword evidence="5 8" id="KW-0645">Protease</keyword>
<dbReference type="PANTHER" id="PTHR43390:SF1">
    <property type="entry name" value="CHLOROPLAST PROCESSING PEPTIDASE"/>
    <property type="match status" value="1"/>
</dbReference>
<comment type="catalytic activity">
    <reaction evidence="1 8">
        <text>Cleavage of hydrophobic, N-terminal signal or leader sequences from secreted and periplasmic proteins.</text>
        <dbReference type="EC" id="3.4.21.89"/>
    </reaction>
</comment>
<dbReference type="Pfam" id="PF10502">
    <property type="entry name" value="Peptidase_S26"/>
    <property type="match status" value="1"/>
</dbReference>
<dbReference type="PROSITE" id="PS00760">
    <property type="entry name" value="SPASE_I_2"/>
    <property type="match status" value="1"/>
</dbReference>
<evidence type="ECO:0000256" key="1">
    <source>
        <dbReference type="ARBA" id="ARBA00000677"/>
    </source>
</evidence>
<dbReference type="InterPro" id="IPR036286">
    <property type="entry name" value="LexA/Signal_pep-like_sf"/>
</dbReference>
<dbReference type="PROSITE" id="PS00761">
    <property type="entry name" value="SPASE_I_3"/>
    <property type="match status" value="1"/>
</dbReference>
<dbReference type="EMBL" id="FOHA01000029">
    <property type="protein sequence ID" value="SES08166.1"/>
    <property type="molecule type" value="Genomic_DNA"/>
</dbReference>
<evidence type="ECO:0000256" key="8">
    <source>
        <dbReference type="RuleBase" id="RU003993"/>
    </source>
</evidence>
<evidence type="ECO:0000256" key="7">
    <source>
        <dbReference type="PIRSR" id="PIRSR600223-1"/>
    </source>
</evidence>
<accession>A0A1H9UFD5</accession>
<dbReference type="OrthoDB" id="9802919at2"/>
<dbReference type="InterPro" id="IPR019758">
    <property type="entry name" value="Pept_S26A_signal_pept_1_CS"/>
</dbReference>
<dbReference type="PRINTS" id="PR00727">
    <property type="entry name" value="LEADERPTASE"/>
</dbReference>
<feature type="domain" description="Peptidase S26" evidence="10">
    <location>
        <begin position="6"/>
        <end position="167"/>
    </location>
</feature>
<dbReference type="PROSITE" id="PS00501">
    <property type="entry name" value="SPASE_I_1"/>
    <property type="match status" value="1"/>
</dbReference>
<dbReference type="GO" id="GO:0005886">
    <property type="term" value="C:plasma membrane"/>
    <property type="evidence" value="ECO:0007669"/>
    <property type="project" value="UniProtKB-SubCell"/>
</dbReference>
<comment type="similarity">
    <text evidence="3 9">Belongs to the peptidase S26 family.</text>
</comment>
<dbReference type="AlphaFoldDB" id="A0A1H9UFD5"/>
<evidence type="ECO:0000256" key="3">
    <source>
        <dbReference type="ARBA" id="ARBA00009370"/>
    </source>
</evidence>
<proteinExistence type="inferred from homology"/>
<reference evidence="11 12" key="1">
    <citation type="submission" date="2016-10" db="EMBL/GenBank/DDBJ databases">
        <authorList>
            <person name="de Groot N.N."/>
        </authorList>
    </citation>
    <scope>NUCLEOTIDE SEQUENCE [LARGE SCALE GENOMIC DNA]</scope>
    <source>
        <strain evidence="11 12">DSM 13760</strain>
    </source>
</reference>
<dbReference type="Proteomes" id="UP000198948">
    <property type="component" value="Unassembled WGS sequence"/>
</dbReference>
<evidence type="ECO:0000256" key="4">
    <source>
        <dbReference type="ARBA" id="ARBA00013208"/>
    </source>
</evidence>
<dbReference type="InterPro" id="IPR019757">
    <property type="entry name" value="Pept_S26A_signal_pept_1_Lys-AS"/>
</dbReference>
<dbReference type="Gene3D" id="2.10.109.10">
    <property type="entry name" value="Umud Fragment, subunit A"/>
    <property type="match status" value="1"/>
</dbReference>
<evidence type="ECO:0000256" key="2">
    <source>
        <dbReference type="ARBA" id="ARBA00004401"/>
    </source>
</evidence>
<dbReference type="SUPFAM" id="SSF51306">
    <property type="entry name" value="LexA/Signal peptidase"/>
    <property type="match status" value="1"/>
</dbReference>
<dbReference type="GO" id="GO:0006465">
    <property type="term" value="P:signal peptide processing"/>
    <property type="evidence" value="ECO:0007669"/>
    <property type="project" value="InterPro"/>
</dbReference>
<dbReference type="InterPro" id="IPR000223">
    <property type="entry name" value="Pept_S26A_signal_pept_1"/>
</dbReference>
<feature type="active site" evidence="7">
    <location>
        <position position="32"/>
    </location>
</feature>
<comment type="subcellular location">
    <subcellularLocation>
        <location evidence="2">Cell membrane</location>
        <topology evidence="2">Single-pass type II membrane protein</topology>
    </subcellularLocation>
    <subcellularLocation>
        <location evidence="9">Membrane</location>
        <topology evidence="9">Single-pass type II membrane protein</topology>
    </subcellularLocation>
</comment>
<keyword evidence="12" id="KW-1185">Reference proteome</keyword>
<dbReference type="EC" id="3.4.21.89" evidence="4 8"/>
<evidence type="ECO:0000313" key="11">
    <source>
        <dbReference type="EMBL" id="SES08166.1"/>
    </source>
</evidence>
<dbReference type="STRING" id="142588.SAMN04488559_1294"/>
<dbReference type="RefSeq" id="WP_092654166.1">
    <property type="nucleotide sequence ID" value="NZ_FOHA01000029.1"/>
</dbReference>
<evidence type="ECO:0000256" key="9">
    <source>
        <dbReference type="RuleBase" id="RU362042"/>
    </source>
</evidence>
<evidence type="ECO:0000256" key="6">
    <source>
        <dbReference type="ARBA" id="ARBA00022801"/>
    </source>
</evidence>
<evidence type="ECO:0000259" key="10">
    <source>
        <dbReference type="Pfam" id="PF10502"/>
    </source>
</evidence>
<dbReference type="InterPro" id="IPR019756">
    <property type="entry name" value="Pept_S26A_signal_pept_1_Ser-AS"/>
</dbReference>
<dbReference type="PANTHER" id="PTHR43390">
    <property type="entry name" value="SIGNAL PEPTIDASE I"/>
    <property type="match status" value="1"/>
</dbReference>
<keyword evidence="6 8" id="KW-0378">Hydrolase</keyword>
<evidence type="ECO:0000313" key="12">
    <source>
        <dbReference type="Proteomes" id="UP000198948"/>
    </source>
</evidence>
<evidence type="ECO:0000256" key="5">
    <source>
        <dbReference type="ARBA" id="ARBA00022670"/>
    </source>
</evidence>
<dbReference type="CDD" id="cd06530">
    <property type="entry name" value="S26_SPase_I"/>
    <property type="match status" value="1"/>
</dbReference>
<feature type="active site" evidence="7">
    <location>
        <position position="72"/>
    </location>
</feature>